<feature type="binding site" evidence="8">
    <location>
        <position position="65"/>
    </location>
    <ligand>
        <name>ATP</name>
        <dbReference type="ChEBI" id="CHEBI:30616"/>
    </ligand>
</feature>
<dbReference type="SMART" id="SM00562">
    <property type="entry name" value="NDK"/>
    <property type="match status" value="1"/>
</dbReference>
<comment type="caution">
    <text evidence="12">The sequence shown here is derived from an EMBL/GenBank/DDBJ whole genome shotgun (WGS) entry which is preliminary data.</text>
</comment>
<protein>
    <recommendedName>
        <fullName evidence="2 9">Nucleoside diphosphate kinase</fullName>
        <ecNumber evidence="9">2.7.4.6</ecNumber>
    </recommendedName>
</protein>
<evidence type="ECO:0000256" key="10">
    <source>
        <dbReference type="SAM" id="SignalP"/>
    </source>
</evidence>
<dbReference type="EC" id="2.7.4.6" evidence="9"/>
<evidence type="ECO:0000256" key="9">
    <source>
        <dbReference type="RuleBase" id="RU004013"/>
    </source>
</evidence>
<keyword evidence="13" id="KW-1185">Reference proteome</keyword>
<feature type="binding site" evidence="8">
    <location>
        <position position="145"/>
    </location>
    <ligand>
        <name>ATP</name>
        <dbReference type="ChEBI" id="CHEBI:30616"/>
    </ligand>
</feature>
<evidence type="ECO:0000313" key="12">
    <source>
        <dbReference type="EMBL" id="KAL0087217.1"/>
    </source>
</evidence>
<comment type="similarity">
    <text evidence="1 8">Belongs to the NDK family.</text>
</comment>
<organism evidence="12 13">
    <name type="scientific">Phycomyces blakesleeanus</name>
    <dbReference type="NCBI Taxonomy" id="4837"/>
    <lineage>
        <taxon>Eukaryota</taxon>
        <taxon>Fungi</taxon>
        <taxon>Fungi incertae sedis</taxon>
        <taxon>Mucoromycota</taxon>
        <taxon>Mucoromycotina</taxon>
        <taxon>Mucoromycetes</taxon>
        <taxon>Mucorales</taxon>
        <taxon>Phycomycetaceae</taxon>
        <taxon>Phycomyces</taxon>
    </lineage>
</organism>
<evidence type="ECO:0000313" key="13">
    <source>
        <dbReference type="Proteomes" id="UP001448207"/>
    </source>
</evidence>
<keyword evidence="7" id="KW-0546">Nucleotide metabolism</keyword>
<feature type="binding site" evidence="8">
    <location>
        <position position="111"/>
    </location>
    <ligand>
        <name>ATP</name>
        <dbReference type="ChEBI" id="CHEBI:30616"/>
    </ligand>
</feature>
<dbReference type="SUPFAM" id="SSF54919">
    <property type="entry name" value="Nucleoside diphosphate kinase, NDK"/>
    <property type="match status" value="1"/>
</dbReference>
<evidence type="ECO:0000256" key="8">
    <source>
        <dbReference type="PROSITE-ProRule" id="PRU00706"/>
    </source>
</evidence>
<feature type="non-terminal residue" evidence="12">
    <location>
        <position position="239"/>
    </location>
</feature>
<dbReference type="EMBL" id="JBCLYO010000007">
    <property type="protein sequence ID" value="KAL0087217.1"/>
    <property type="molecule type" value="Genomic_DNA"/>
</dbReference>
<feature type="binding site" evidence="8">
    <location>
        <position position="139"/>
    </location>
    <ligand>
        <name>ATP</name>
        <dbReference type="ChEBI" id="CHEBI:30616"/>
    </ligand>
</feature>
<dbReference type="PANTHER" id="PTHR46161">
    <property type="entry name" value="NUCLEOSIDE DIPHOSPHATE KINASE"/>
    <property type="match status" value="1"/>
</dbReference>
<keyword evidence="3 9" id="KW-0808">Transferase</keyword>
<dbReference type="InterPro" id="IPR034907">
    <property type="entry name" value="NDK-like_dom"/>
</dbReference>
<dbReference type="Gene3D" id="3.30.70.141">
    <property type="entry name" value="Nucleoside diphosphate kinase-like domain"/>
    <property type="match status" value="1"/>
</dbReference>
<comment type="catalytic activity">
    <reaction evidence="9">
        <text>a 2'-deoxyribonucleoside 5'-diphosphate + ATP = a 2'-deoxyribonucleoside 5'-triphosphate + ADP</text>
        <dbReference type="Rhea" id="RHEA:44640"/>
        <dbReference type="ChEBI" id="CHEBI:30616"/>
        <dbReference type="ChEBI" id="CHEBI:61560"/>
        <dbReference type="ChEBI" id="CHEBI:73316"/>
        <dbReference type="ChEBI" id="CHEBI:456216"/>
        <dbReference type="EC" id="2.7.4.6"/>
    </reaction>
</comment>
<dbReference type="Proteomes" id="UP001448207">
    <property type="component" value="Unassembled WGS sequence"/>
</dbReference>
<dbReference type="InterPro" id="IPR036850">
    <property type="entry name" value="NDK-like_dom_sf"/>
</dbReference>
<dbReference type="InterPro" id="IPR023005">
    <property type="entry name" value="Nucleoside_diP_kinase_AS"/>
</dbReference>
<dbReference type="PROSITE" id="PS51374">
    <property type="entry name" value="NDPK_LIKE"/>
    <property type="match status" value="1"/>
</dbReference>
<gene>
    <name evidence="12" type="ORF">J3Q64DRAFT_1735878</name>
</gene>
<evidence type="ECO:0000256" key="5">
    <source>
        <dbReference type="ARBA" id="ARBA00022777"/>
    </source>
</evidence>
<keyword evidence="10" id="KW-0732">Signal</keyword>
<evidence type="ECO:0000256" key="3">
    <source>
        <dbReference type="ARBA" id="ARBA00022679"/>
    </source>
</evidence>
<feature type="domain" description="Nucleoside diphosphate kinase-like" evidence="11">
    <location>
        <begin position="57"/>
        <end position="194"/>
    </location>
</feature>
<keyword evidence="5 9" id="KW-0418">Kinase</keyword>
<evidence type="ECO:0000259" key="11">
    <source>
        <dbReference type="SMART" id="SM00562"/>
    </source>
</evidence>
<evidence type="ECO:0000256" key="4">
    <source>
        <dbReference type="ARBA" id="ARBA00022741"/>
    </source>
</evidence>
<evidence type="ECO:0000256" key="2">
    <source>
        <dbReference type="ARBA" id="ARBA00017632"/>
    </source>
</evidence>
<keyword evidence="6 9" id="KW-0067">ATP-binding</keyword>
<feature type="active site" description="Pros-phosphohistidine intermediate" evidence="8">
    <location>
        <position position="172"/>
    </location>
</feature>
<feature type="binding site" evidence="8">
    <location>
        <position position="169"/>
    </location>
    <ligand>
        <name>ATP</name>
        <dbReference type="ChEBI" id="CHEBI:30616"/>
    </ligand>
</feature>
<feature type="chain" id="PRO_5046420817" description="Nucleoside diphosphate kinase" evidence="10">
    <location>
        <begin position="22"/>
        <end position="239"/>
    </location>
</feature>
<name>A0ABR3B1G2_PHYBL</name>
<evidence type="ECO:0000256" key="1">
    <source>
        <dbReference type="ARBA" id="ARBA00008142"/>
    </source>
</evidence>
<feature type="signal peptide" evidence="10">
    <location>
        <begin position="1"/>
        <end position="21"/>
    </location>
</feature>
<sequence>MLLLYALVPVLVYQFLLYALTSPSLDSWDATYKFCHNLVPYLPPVMMMTAPTSLCQPQLTLGVIKPDGMAHLDLILDAIDRHGFRIVEQHTTTFAAEVIDEWYSDKLGRDFYPSLRRYLTRGECRVLVLERVDAIKALRRIIGPTDPQKARRVDPQSIRAQIGGSIQENAIHASDSEEAFERERVHLPSMRAESLVSYIGIASCLLDMREIPWEQITPHICALRASKSIRQKKYLLEIL</sequence>
<dbReference type="PROSITE" id="PS00469">
    <property type="entry name" value="NDPK"/>
    <property type="match status" value="1"/>
</dbReference>
<dbReference type="PANTHER" id="PTHR46161:SF3">
    <property type="entry name" value="NUCLEOSIDE DIPHOSPHATE KINASE DDB_G0292928-RELATED"/>
    <property type="match status" value="1"/>
</dbReference>
<proteinExistence type="inferred from homology"/>
<evidence type="ECO:0000256" key="7">
    <source>
        <dbReference type="ARBA" id="ARBA00023080"/>
    </source>
</evidence>
<keyword evidence="4 9" id="KW-0547">Nucleotide-binding</keyword>
<feature type="binding site" evidence="8">
    <location>
        <position position="159"/>
    </location>
    <ligand>
        <name>ATP</name>
        <dbReference type="ChEBI" id="CHEBI:30616"/>
    </ligand>
</feature>
<dbReference type="GO" id="GO:0016301">
    <property type="term" value="F:kinase activity"/>
    <property type="evidence" value="ECO:0007669"/>
    <property type="project" value="UniProtKB-KW"/>
</dbReference>
<dbReference type="Pfam" id="PF00334">
    <property type="entry name" value="NDK"/>
    <property type="match status" value="1"/>
</dbReference>
<reference evidence="12 13" key="1">
    <citation type="submission" date="2024-04" db="EMBL/GenBank/DDBJ databases">
        <title>Symmetric and asymmetric DNA N6-adenine methylation regulates different biological responses in Mucorales.</title>
        <authorList>
            <consortium name="Lawrence Berkeley National Laboratory"/>
            <person name="Lax C."/>
            <person name="Mondo S.J."/>
            <person name="Osorio-Concepcion M."/>
            <person name="Muszewska A."/>
            <person name="Corrochano-Luque M."/>
            <person name="Gutierrez G."/>
            <person name="Riley R."/>
            <person name="Lipzen A."/>
            <person name="Guo J."/>
            <person name="Hundley H."/>
            <person name="Amirebrahimi M."/>
            <person name="Ng V."/>
            <person name="Lorenzo-Gutierrez D."/>
            <person name="Binder U."/>
            <person name="Yang J."/>
            <person name="Song Y."/>
            <person name="Canovas D."/>
            <person name="Navarro E."/>
            <person name="Freitag M."/>
            <person name="Gabaldon T."/>
            <person name="Grigoriev I.V."/>
            <person name="Corrochano L.M."/>
            <person name="Nicolas F.E."/>
            <person name="Garre V."/>
        </authorList>
    </citation>
    <scope>NUCLEOTIDE SEQUENCE [LARGE SCALE GENOMIC DNA]</scope>
    <source>
        <strain evidence="12 13">L51</strain>
    </source>
</reference>
<accession>A0ABR3B1G2</accession>
<evidence type="ECO:0000256" key="6">
    <source>
        <dbReference type="ARBA" id="ARBA00022840"/>
    </source>
</evidence>